<evidence type="ECO:0000313" key="2">
    <source>
        <dbReference type="EMBL" id="KAG8198342.1"/>
    </source>
</evidence>
<feature type="compositionally biased region" description="Polar residues" evidence="1">
    <location>
        <begin position="59"/>
        <end position="70"/>
    </location>
</feature>
<sequence>MRGHTHIPFPHPRPIHQLFAGRCPRGSRLIEEVKDTGMANCARNLLNTLGWIFHSANQNRQADTPSSINNPDDERAYPHTIPASKTHSSIVRWPLSKGLPVN</sequence>
<evidence type="ECO:0000313" key="3">
    <source>
        <dbReference type="Proteomes" id="UP000827092"/>
    </source>
</evidence>
<organism evidence="2 3">
    <name type="scientific">Oedothorax gibbosus</name>
    <dbReference type="NCBI Taxonomy" id="931172"/>
    <lineage>
        <taxon>Eukaryota</taxon>
        <taxon>Metazoa</taxon>
        <taxon>Ecdysozoa</taxon>
        <taxon>Arthropoda</taxon>
        <taxon>Chelicerata</taxon>
        <taxon>Arachnida</taxon>
        <taxon>Araneae</taxon>
        <taxon>Araneomorphae</taxon>
        <taxon>Entelegynae</taxon>
        <taxon>Araneoidea</taxon>
        <taxon>Linyphiidae</taxon>
        <taxon>Erigoninae</taxon>
        <taxon>Oedothorax</taxon>
    </lineage>
</organism>
<dbReference type="AlphaFoldDB" id="A0AAV6VND5"/>
<feature type="region of interest" description="Disordered" evidence="1">
    <location>
        <begin position="59"/>
        <end position="88"/>
    </location>
</feature>
<gene>
    <name evidence="2" type="ORF">JTE90_021590</name>
</gene>
<reference evidence="2 3" key="1">
    <citation type="journal article" date="2022" name="Nat. Ecol. Evol.">
        <title>A masculinizing supergene underlies an exaggerated male reproductive morph in a spider.</title>
        <authorList>
            <person name="Hendrickx F."/>
            <person name="De Corte Z."/>
            <person name="Sonet G."/>
            <person name="Van Belleghem S.M."/>
            <person name="Kostlbacher S."/>
            <person name="Vangestel C."/>
        </authorList>
    </citation>
    <scope>NUCLEOTIDE SEQUENCE [LARGE SCALE GENOMIC DNA]</scope>
    <source>
        <strain evidence="2">W744_W776</strain>
    </source>
</reference>
<keyword evidence="3" id="KW-1185">Reference proteome</keyword>
<evidence type="ECO:0000256" key="1">
    <source>
        <dbReference type="SAM" id="MobiDB-lite"/>
    </source>
</evidence>
<dbReference type="EMBL" id="JAFNEN010000041">
    <property type="protein sequence ID" value="KAG8198342.1"/>
    <property type="molecule type" value="Genomic_DNA"/>
</dbReference>
<proteinExistence type="predicted"/>
<accession>A0AAV6VND5</accession>
<protein>
    <submittedName>
        <fullName evidence="2">Uncharacterized protein</fullName>
    </submittedName>
</protein>
<comment type="caution">
    <text evidence="2">The sequence shown here is derived from an EMBL/GenBank/DDBJ whole genome shotgun (WGS) entry which is preliminary data.</text>
</comment>
<name>A0AAV6VND5_9ARAC</name>
<dbReference type="Proteomes" id="UP000827092">
    <property type="component" value="Unassembled WGS sequence"/>
</dbReference>